<evidence type="ECO:0000313" key="2">
    <source>
        <dbReference type="Proteomes" id="UP000024635"/>
    </source>
</evidence>
<organism evidence="1 2">
    <name type="scientific">Ancylostoma ceylanicum</name>
    <dbReference type="NCBI Taxonomy" id="53326"/>
    <lineage>
        <taxon>Eukaryota</taxon>
        <taxon>Metazoa</taxon>
        <taxon>Ecdysozoa</taxon>
        <taxon>Nematoda</taxon>
        <taxon>Chromadorea</taxon>
        <taxon>Rhabditida</taxon>
        <taxon>Rhabditina</taxon>
        <taxon>Rhabditomorpha</taxon>
        <taxon>Strongyloidea</taxon>
        <taxon>Ancylostomatidae</taxon>
        <taxon>Ancylostomatinae</taxon>
        <taxon>Ancylostoma</taxon>
    </lineage>
</organism>
<name>A0A016TSX1_9BILA</name>
<dbReference type="EMBL" id="JARK01001414">
    <property type="protein sequence ID" value="EYC06099.1"/>
    <property type="molecule type" value="Genomic_DNA"/>
</dbReference>
<dbReference type="AlphaFoldDB" id="A0A016TSX1"/>
<dbReference type="Proteomes" id="UP000024635">
    <property type="component" value="Unassembled WGS sequence"/>
</dbReference>
<sequence>MPDENGACSPCSETRGTRNNIVWKSCSAKNERRMATTAIARRLRELCDQFEADEFAVQCSSAALERRTTADKIAQWFLPKTLFTGWRGSYM</sequence>
<proteinExistence type="predicted"/>
<accession>A0A016TSX1</accession>
<protein>
    <submittedName>
        <fullName evidence="1">Uncharacterized protein</fullName>
    </submittedName>
</protein>
<comment type="caution">
    <text evidence="1">The sequence shown here is derived from an EMBL/GenBank/DDBJ whole genome shotgun (WGS) entry which is preliminary data.</text>
</comment>
<dbReference type="OrthoDB" id="10570463at2759"/>
<keyword evidence="2" id="KW-1185">Reference proteome</keyword>
<gene>
    <name evidence="1" type="primary">Acey_s0078.g1190</name>
    <name evidence="1" type="ORF">Y032_0078g1190</name>
</gene>
<evidence type="ECO:0000313" key="1">
    <source>
        <dbReference type="EMBL" id="EYC06099.1"/>
    </source>
</evidence>
<reference evidence="2" key="1">
    <citation type="journal article" date="2015" name="Nat. Genet.">
        <title>The genome and transcriptome of the zoonotic hookworm Ancylostoma ceylanicum identify infection-specific gene families.</title>
        <authorList>
            <person name="Schwarz E.M."/>
            <person name="Hu Y."/>
            <person name="Antoshechkin I."/>
            <person name="Miller M.M."/>
            <person name="Sternberg P.W."/>
            <person name="Aroian R.V."/>
        </authorList>
    </citation>
    <scope>NUCLEOTIDE SEQUENCE</scope>
    <source>
        <strain evidence="2">HY135</strain>
    </source>
</reference>